<keyword evidence="1" id="KW-0812">Transmembrane</keyword>
<proteinExistence type="predicted"/>
<feature type="transmembrane region" description="Helical" evidence="1">
    <location>
        <begin position="69"/>
        <end position="89"/>
    </location>
</feature>
<sequence length="170" mass="17394">MTPLPSDTVPQIRHRDANTSKMKAQIFLCATLVCLGLAYPLANTLGSNDGQSTLLPDNEPAPSRQRRGIPILSAIIAGSRFFSILFRIISGSKTIGHMAGAMYGVQVSHIIAMQALKAVGTKTLGALSAAMRSSAFAKVGAALTEGAVVAGVTGIAGGAAKALITAGFDN</sequence>
<reference evidence="2" key="1">
    <citation type="submission" date="2021-09" db="EMBL/GenBank/DDBJ databases">
        <title>A high-quality genome of the endoparasitic fungus Hirsutella rhossiliensis with a comparison of Hirsutella genomes reveals transposable elements contributing to genome size variation.</title>
        <authorList>
            <person name="Lin R."/>
            <person name="Jiao Y."/>
            <person name="Sun X."/>
            <person name="Ling J."/>
            <person name="Xie B."/>
            <person name="Cheng X."/>
        </authorList>
    </citation>
    <scope>NUCLEOTIDE SEQUENCE</scope>
    <source>
        <strain evidence="2">HR02</strain>
    </source>
</reference>
<evidence type="ECO:0000313" key="3">
    <source>
        <dbReference type="Proteomes" id="UP000824596"/>
    </source>
</evidence>
<evidence type="ECO:0000256" key="1">
    <source>
        <dbReference type="SAM" id="Phobius"/>
    </source>
</evidence>
<name>A0A9P8SMK6_9HYPO</name>
<accession>A0A9P8SMK6</accession>
<gene>
    <name evidence="2" type="ORF">HRG_01640</name>
</gene>
<dbReference type="Proteomes" id="UP000824596">
    <property type="component" value="Unassembled WGS sequence"/>
</dbReference>
<protein>
    <submittedName>
        <fullName evidence="2">Uncharacterized protein</fullName>
    </submittedName>
</protein>
<keyword evidence="1" id="KW-1133">Transmembrane helix</keyword>
<dbReference type="EMBL" id="JAIZPD010000002">
    <property type="protein sequence ID" value="KAH0966231.1"/>
    <property type="molecule type" value="Genomic_DNA"/>
</dbReference>
<comment type="caution">
    <text evidence="2">The sequence shown here is derived from an EMBL/GenBank/DDBJ whole genome shotgun (WGS) entry which is preliminary data.</text>
</comment>
<feature type="transmembrane region" description="Helical" evidence="1">
    <location>
        <begin position="24"/>
        <end position="42"/>
    </location>
</feature>
<keyword evidence="3" id="KW-1185">Reference proteome</keyword>
<dbReference type="AlphaFoldDB" id="A0A9P8SMK6"/>
<dbReference type="RefSeq" id="XP_044723744.1">
    <property type="nucleotide sequence ID" value="XM_044860111.1"/>
</dbReference>
<organism evidence="2 3">
    <name type="scientific">Hirsutella rhossiliensis</name>
    <dbReference type="NCBI Taxonomy" id="111463"/>
    <lineage>
        <taxon>Eukaryota</taxon>
        <taxon>Fungi</taxon>
        <taxon>Dikarya</taxon>
        <taxon>Ascomycota</taxon>
        <taxon>Pezizomycotina</taxon>
        <taxon>Sordariomycetes</taxon>
        <taxon>Hypocreomycetidae</taxon>
        <taxon>Hypocreales</taxon>
        <taxon>Ophiocordycipitaceae</taxon>
        <taxon>Hirsutella</taxon>
    </lineage>
</organism>
<evidence type="ECO:0000313" key="2">
    <source>
        <dbReference type="EMBL" id="KAH0966231.1"/>
    </source>
</evidence>
<keyword evidence="1" id="KW-0472">Membrane</keyword>
<dbReference type="GeneID" id="68350769"/>